<gene>
    <name evidence="1" type="ORF">AGABI1DRAFT_135040</name>
</gene>
<dbReference type="RefSeq" id="XP_007336035.1">
    <property type="nucleotide sequence ID" value="XM_007335973.1"/>
</dbReference>
<accession>K5WDK2</accession>
<evidence type="ECO:0000313" key="1">
    <source>
        <dbReference type="EMBL" id="EKM73326.1"/>
    </source>
</evidence>
<dbReference type="GeneID" id="18828449"/>
<proteinExistence type="predicted"/>
<evidence type="ECO:0000313" key="2">
    <source>
        <dbReference type="Proteomes" id="UP000008493"/>
    </source>
</evidence>
<dbReference type="KEGG" id="abp:AGABI1DRAFT135040"/>
<reference evidence="2" key="1">
    <citation type="journal article" date="2012" name="Proc. Natl. Acad. Sci. U.S.A.">
        <title>Genome sequence of the button mushroom Agaricus bisporus reveals mechanisms governing adaptation to a humic-rich ecological niche.</title>
        <authorList>
            <person name="Morin E."/>
            <person name="Kohler A."/>
            <person name="Baker A.R."/>
            <person name="Foulongne-Oriol M."/>
            <person name="Lombard V."/>
            <person name="Nagy L.G."/>
            <person name="Ohm R.A."/>
            <person name="Patyshakuliyeva A."/>
            <person name="Brun A."/>
            <person name="Aerts A.L."/>
            <person name="Bailey A.M."/>
            <person name="Billette C."/>
            <person name="Coutinho P.M."/>
            <person name="Deakin G."/>
            <person name="Doddapaneni H."/>
            <person name="Floudas D."/>
            <person name="Grimwood J."/>
            <person name="Hilden K."/>
            <person name="Kuees U."/>
            <person name="LaButti K.M."/>
            <person name="Lapidus A."/>
            <person name="Lindquist E.A."/>
            <person name="Lucas S.M."/>
            <person name="Murat C."/>
            <person name="Riley R.W."/>
            <person name="Salamov A.A."/>
            <person name="Schmutz J."/>
            <person name="Subramanian V."/>
            <person name="Woesten H.A.B."/>
            <person name="Xu J."/>
            <person name="Eastwood D.C."/>
            <person name="Foster G.D."/>
            <person name="Sonnenberg A.S."/>
            <person name="Cullen D."/>
            <person name="de Vries R.P."/>
            <person name="Lundell T."/>
            <person name="Hibbett D.S."/>
            <person name="Henrissat B."/>
            <person name="Burton K.S."/>
            <person name="Kerrigan R.W."/>
            <person name="Challen M.P."/>
            <person name="Grigoriev I.V."/>
            <person name="Martin F."/>
        </authorList>
    </citation>
    <scope>NUCLEOTIDE SEQUENCE [LARGE SCALE GENOMIC DNA]</scope>
    <source>
        <strain evidence="2">JB137-S8 / ATCC MYA-4627 / FGSC 10392</strain>
    </source>
</reference>
<organism evidence="1 2">
    <name type="scientific">Agaricus bisporus var. burnettii (strain JB137-S8 / ATCC MYA-4627 / FGSC 10392)</name>
    <name type="common">White button mushroom</name>
    <dbReference type="NCBI Taxonomy" id="597362"/>
    <lineage>
        <taxon>Eukaryota</taxon>
        <taxon>Fungi</taxon>
        <taxon>Dikarya</taxon>
        <taxon>Basidiomycota</taxon>
        <taxon>Agaricomycotina</taxon>
        <taxon>Agaricomycetes</taxon>
        <taxon>Agaricomycetidae</taxon>
        <taxon>Agaricales</taxon>
        <taxon>Agaricineae</taxon>
        <taxon>Agaricaceae</taxon>
        <taxon>Agaricus</taxon>
    </lineage>
</organism>
<keyword evidence="2" id="KW-1185">Reference proteome</keyword>
<protein>
    <submittedName>
        <fullName evidence="1">Uncharacterized protein</fullName>
    </submittedName>
</protein>
<dbReference type="HOGENOM" id="CLU_141113_0_0_1"/>
<dbReference type="EMBL" id="JH972994">
    <property type="protein sequence ID" value="EKM73326.1"/>
    <property type="molecule type" value="Genomic_DNA"/>
</dbReference>
<sequence>MRMKRVDADDRSLKQLLELEVEGHETSHGRHGSHRRSSKRAFLNALVPEEALLFRRQSSVGVSKRFHASNSRDRLGGIELNVIAKCQVAIKHDPEISPHVFGDARGFTSEGGHTQIDARVWRIFVTGGVRKIEQFRLCVFHNQAKVLENGSHLGIRLF</sequence>
<dbReference type="Proteomes" id="UP000008493">
    <property type="component" value="Unassembled WGS sequence"/>
</dbReference>
<name>K5WDK2_AGABU</name>
<dbReference type="AlphaFoldDB" id="K5WDK2"/>
<dbReference type="InParanoid" id="K5WDK2"/>